<organism evidence="4 5">
    <name type="scientific">Cladonia borealis</name>
    <dbReference type="NCBI Taxonomy" id="184061"/>
    <lineage>
        <taxon>Eukaryota</taxon>
        <taxon>Fungi</taxon>
        <taxon>Dikarya</taxon>
        <taxon>Ascomycota</taxon>
        <taxon>Pezizomycotina</taxon>
        <taxon>Lecanoromycetes</taxon>
        <taxon>OSLEUM clade</taxon>
        <taxon>Lecanoromycetidae</taxon>
        <taxon>Lecanorales</taxon>
        <taxon>Lecanorineae</taxon>
        <taxon>Cladoniaceae</taxon>
        <taxon>Cladonia</taxon>
    </lineage>
</organism>
<evidence type="ECO:0000259" key="3">
    <source>
        <dbReference type="Pfam" id="PF20684"/>
    </source>
</evidence>
<accession>A0AA39V7D6</accession>
<feature type="transmembrane region" description="Helical" evidence="2">
    <location>
        <begin position="234"/>
        <end position="256"/>
    </location>
</feature>
<feature type="transmembrane region" description="Helical" evidence="2">
    <location>
        <begin position="87"/>
        <end position="108"/>
    </location>
</feature>
<dbReference type="Pfam" id="PF20684">
    <property type="entry name" value="Fung_rhodopsin"/>
    <property type="match status" value="1"/>
</dbReference>
<dbReference type="Proteomes" id="UP001166286">
    <property type="component" value="Unassembled WGS sequence"/>
</dbReference>
<sequence length="362" mass="40386">MSGDYTPTVRTLTWFWFVAAVLGVATRGLTKAIIVRSLNVDDFLIAVSLLFALGQSITVSLEAGHGYGKLSTTPDQSQLVNILKSEYAAALLYIASLCFAKISVLALVKSISPIQRDRLTAYGIAAFIILWAITAELATAFICKFPTPWDYTKGQCHNRRHTWWNYFEATNIVTDFALILLPLIIIWNIRLPLSRKASVFSFFAFRSTVIAASACKLVFWNKHQRTQSPGLDPWTVTICTQIIQGLSIITACFLYLKPFLDSVESGFLRSDDIRRRGTSDYYGHSTGDSSANKSGYSLRKHHRIPSDSMRLNEISNGRNATTITAGEPVDTGDIESQHSRTHIIKQTKTFTVEDGSRRESEL</sequence>
<feature type="transmembrane region" description="Helical" evidence="2">
    <location>
        <begin position="199"/>
        <end position="219"/>
    </location>
</feature>
<evidence type="ECO:0000313" key="5">
    <source>
        <dbReference type="Proteomes" id="UP001166286"/>
    </source>
</evidence>
<dbReference type="PANTHER" id="PTHR38794:SF1">
    <property type="entry name" value="INTEGRAL MEMBRANE PROTEIN"/>
    <property type="match status" value="1"/>
</dbReference>
<name>A0AA39V7D6_9LECA</name>
<feature type="transmembrane region" description="Helical" evidence="2">
    <location>
        <begin position="163"/>
        <end position="187"/>
    </location>
</feature>
<dbReference type="EMBL" id="JAFEKC020000002">
    <property type="protein sequence ID" value="KAK0516134.1"/>
    <property type="molecule type" value="Genomic_DNA"/>
</dbReference>
<dbReference type="AlphaFoldDB" id="A0AA39V7D6"/>
<keyword evidence="5" id="KW-1185">Reference proteome</keyword>
<keyword evidence="2" id="KW-0472">Membrane</keyword>
<feature type="transmembrane region" description="Helical" evidence="2">
    <location>
        <begin position="42"/>
        <end position="67"/>
    </location>
</feature>
<keyword evidence="2" id="KW-0812">Transmembrane</keyword>
<proteinExistence type="predicted"/>
<comment type="caution">
    <text evidence="4">The sequence shown here is derived from an EMBL/GenBank/DDBJ whole genome shotgun (WGS) entry which is preliminary data.</text>
</comment>
<evidence type="ECO:0000256" key="2">
    <source>
        <dbReference type="SAM" id="Phobius"/>
    </source>
</evidence>
<feature type="transmembrane region" description="Helical" evidence="2">
    <location>
        <begin position="120"/>
        <end position="143"/>
    </location>
</feature>
<evidence type="ECO:0000256" key="1">
    <source>
        <dbReference type="SAM" id="MobiDB-lite"/>
    </source>
</evidence>
<keyword evidence="2" id="KW-1133">Transmembrane helix</keyword>
<evidence type="ECO:0000313" key="4">
    <source>
        <dbReference type="EMBL" id="KAK0516134.1"/>
    </source>
</evidence>
<feature type="region of interest" description="Disordered" evidence="1">
    <location>
        <begin position="279"/>
        <end position="298"/>
    </location>
</feature>
<feature type="compositionally biased region" description="Polar residues" evidence="1">
    <location>
        <begin position="286"/>
        <end position="295"/>
    </location>
</feature>
<dbReference type="PANTHER" id="PTHR38794">
    <property type="entry name" value="INTEGRAL MEMBRANE PROTEIN"/>
    <property type="match status" value="1"/>
</dbReference>
<feature type="transmembrane region" description="Helical" evidence="2">
    <location>
        <begin position="12"/>
        <end position="30"/>
    </location>
</feature>
<reference evidence="4" key="1">
    <citation type="submission" date="2023-03" db="EMBL/GenBank/DDBJ databases">
        <title>Complete genome of Cladonia borealis.</title>
        <authorList>
            <person name="Park H."/>
        </authorList>
    </citation>
    <scope>NUCLEOTIDE SEQUENCE</scope>
    <source>
        <strain evidence="4">ANT050790</strain>
    </source>
</reference>
<dbReference type="InterPro" id="IPR049326">
    <property type="entry name" value="Rhodopsin_dom_fungi"/>
</dbReference>
<gene>
    <name evidence="4" type="ORF">JMJ35_000737</name>
</gene>
<protein>
    <recommendedName>
        <fullName evidence="3">Rhodopsin domain-containing protein</fullName>
    </recommendedName>
</protein>
<feature type="domain" description="Rhodopsin" evidence="3">
    <location>
        <begin position="27"/>
        <end position="260"/>
    </location>
</feature>